<dbReference type="EMBL" id="BARS01003460">
    <property type="protein sequence ID" value="GAF83114.1"/>
    <property type="molecule type" value="Genomic_DNA"/>
</dbReference>
<dbReference type="InterPro" id="IPR029044">
    <property type="entry name" value="Nucleotide-diphossugar_trans"/>
</dbReference>
<evidence type="ECO:0000259" key="4">
    <source>
        <dbReference type="Pfam" id="PF00535"/>
    </source>
</evidence>
<comment type="similarity">
    <text evidence="1">Belongs to the glycosyltransferase 2 family.</text>
</comment>
<evidence type="ECO:0000256" key="1">
    <source>
        <dbReference type="ARBA" id="ARBA00006739"/>
    </source>
</evidence>
<evidence type="ECO:0000313" key="5">
    <source>
        <dbReference type="EMBL" id="GAF83114.1"/>
    </source>
</evidence>
<feature type="non-terminal residue" evidence="5">
    <location>
        <position position="233"/>
    </location>
</feature>
<evidence type="ECO:0000256" key="2">
    <source>
        <dbReference type="ARBA" id="ARBA00022676"/>
    </source>
</evidence>
<keyword evidence="2" id="KW-0328">Glycosyltransferase</keyword>
<evidence type="ECO:0000256" key="3">
    <source>
        <dbReference type="ARBA" id="ARBA00022679"/>
    </source>
</evidence>
<dbReference type="Gene3D" id="3.90.550.10">
    <property type="entry name" value="Spore Coat Polysaccharide Biosynthesis Protein SpsA, Chain A"/>
    <property type="match status" value="1"/>
</dbReference>
<dbReference type="InterPro" id="IPR001173">
    <property type="entry name" value="Glyco_trans_2-like"/>
</dbReference>
<dbReference type="AlphaFoldDB" id="X0SPX4"/>
<dbReference type="Pfam" id="PF00535">
    <property type="entry name" value="Glycos_transf_2"/>
    <property type="match status" value="1"/>
</dbReference>
<reference evidence="5" key="1">
    <citation type="journal article" date="2014" name="Front. Microbiol.">
        <title>High frequency of phylogenetically diverse reductive dehalogenase-homologous genes in deep subseafloor sedimentary metagenomes.</title>
        <authorList>
            <person name="Kawai M."/>
            <person name="Futagami T."/>
            <person name="Toyoda A."/>
            <person name="Takaki Y."/>
            <person name="Nishi S."/>
            <person name="Hori S."/>
            <person name="Arai W."/>
            <person name="Tsubouchi T."/>
            <person name="Morono Y."/>
            <person name="Uchiyama I."/>
            <person name="Ito T."/>
            <person name="Fujiyama A."/>
            <person name="Inagaki F."/>
            <person name="Takami H."/>
        </authorList>
    </citation>
    <scope>NUCLEOTIDE SEQUENCE</scope>
    <source>
        <strain evidence="5">Expedition CK06-06</strain>
    </source>
</reference>
<sequence>MIINMWNMIHQLNSISGYMESQPFVSLIVLENYHPRPEFIRCMKSLTTQNYNNYEIILVLYSKKNTNNLKKLFAENNIDESHLFIYEFEENLGYAKGNNVGVAKSTSDLVLISNPDVETSQDFLLKMIKSYSRLVDIKKTDKILVGPRICNYDGIIEYSRRKINYLCFSNIDIEKTNKIRRTMISSGCSFLIKKKYFEDLNGFDESYFLYHEDVDFSIRASLLGIKQYVDNSI</sequence>
<feature type="domain" description="Glycosyltransferase 2-like" evidence="4">
    <location>
        <begin position="37"/>
        <end position="199"/>
    </location>
</feature>
<dbReference type="GO" id="GO:0016757">
    <property type="term" value="F:glycosyltransferase activity"/>
    <property type="evidence" value="ECO:0007669"/>
    <property type="project" value="UniProtKB-KW"/>
</dbReference>
<accession>X0SPX4</accession>
<keyword evidence="3" id="KW-0808">Transferase</keyword>
<dbReference type="PANTHER" id="PTHR43179:SF12">
    <property type="entry name" value="GALACTOFURANOSYLTRANSFERASE GLFT2"/>
    <property type="match status" value="1"/>
</dbReference>
<comment type="caution">
    <text evidence="5">The sequence shown here is derived from an EMBL/GenBank/DDBJ whole genome shotgun (WGS) entry which is preliminary data.</text>
</comment>
<dbReference type="PANTHER" id="PTHR43179">
    <property type="entry name" value="RHAMNOSYLTRANSFERASE WBBL"/>
    <property type="match status" value="1"/>
</dbReference>
<gene>
    <name evidence="5" type="ORF">S01H1_06706</name>
</gene>
<protein>
    <recommendedName>
        <fullName evidence="4">Glycosyltransferase 2-like domain-containing protein</fullName>
    </recommendedName>
</protein>
<name>X0SPX4_9ZZZZ</name>
<organism evidence="5">
    <name type="scientific">marine sediment metagenome</name>
    <dbReference type="NCBI Taxonomy" id="412755"/>
    <lineage>
        <taxon>unclassified sequences</taxon>
        <taxon>metagenomes</taxon>
        <taxon>ecological metagenomes</taxon>
    </lineage>
</organism>
<proteinExistence type="inferred from homology"/>
<dbReference type="SUPFAM" id="SSF53448">
    <property type="entry name" value="Nucleotide-diphospho-sugar transferases"/>
    <property type="match status" value="1"/>
</dbReference>